<dbReference type="Gene3D" id="1.10.1200.10">
    <property type="entry name" value="ACP-like"/>
    <property type="match status" value="1"/>
</dbReference>
<keyword evidence="1" id="KW-0596">Phosphopantetheine</keyword>
<gene>
    <name evidence="5" type="ORF">CAG99_19750</name>
</gene>
<dbReference type="InterPro" id="IPR009081">
    <property type="entry name" value="PP-bd_ACP"/>
</dbReference>
<evidence type="ECO:0000256" key="2">
    <source>
        <dbReference type="ARBA" id="ARBA00022553"/>
    </source>
</evidence>
<dbReference type="EMBL" id="KP742963">
    <property type="protein sequence ID" value="AKD43756.1"/>
    <property type="molecule type" value="Genomic_DNA"/>
</dbReference>
<dbReference type="PROSITE" id="PS50075">
    <property type="entry name" value="CARRIER"/>
    <property type="match status" value="1"/>
</dbReference>
<proteinExistence type="predicted"/>
<evidence type="ECO:0000259" key="3">
    <source>
        <dbReference type="PROSITE" id="PS50075"/>
    </source>
</evidence>
<dbReference type="InterPro" id="IPR036736">
    <property type="entry name" value="ACP-like_sf"/>
</dbReference>
<evidence type="ECO:0000256" key="1">
    <source>
        <dbReference type="ARBA" id="ARBA00022450"/>
    </source>
</evidence>
<dbReference type="EMBL" id="CP021121">
    <property type="protein sequence ID" value="ARQ70773.1"/>
    <property type="molecule type" value="Genomic_DNA"/>
</dbReference>
<keyword evidence="6" id="KW-1185">Reference proteome</keyword>
<evidence type="ECO:0000313" key="6">
    <source>
        <dbReference type="Proteomes" id="UP000194218"/>
    </source>
</evidence>
<keyword evidence="2" id="KW-0597">Phosphoprotein</keyword>
<dbReference type="AlphaFoldDB" id="A0A0U1ZZT4"/>
<dbReference type="RefSeq" id="WP_086160617.1">
    <property type="nucleotide sequence ID" value="NZ_CP021121.1"/>
</dbReference>
<dbReference type="OrthoDB" id="3395095at2"/>
<reference evidence="4" key="1">
    <citation type="journal article" date="2015" name="ChemBioChem">
        <title>Characterization of Heronamide Biosynthesis Reveals a Tailoring Hydroxylase and Indicates Migrated Double Bonds.</title>
        <authorList>
            <person name="Zhu Y."/>
            <person name="Zhang W."/>
            <person name="Chen Y."/>
            <person name="Yuan C."/>
            <person name="Zhang H."/>
            <person name="Zhang G."/>
            <person name="Ma L."/>
            <person name="Zhang Q."/>
            <person name="Tian X."/>
            <person name="Zhang S."/>
            <person name="Zhang C."/>
        </authorList>
    </citation>
    <scope>NUCLEOTIDE SEQUENCE</scope>
    <source>
        <strain evidence="4">SCSIO 03032</strain>
    </source>
</reference>
<evidence type="ECO:0000313" key="4">
    <source>
        <dbReference type="EMBL" id="AKD43756.1"/>
    </source>
</evidence>
<evidence type="ECO:0000313" key="5">
    <source>
        <dbReference type="EMBL" id="ARQ70773.1"/>
    </source>
</evidence>
<dbReference type="Pfam" id="PF00550">
    <property type="entry name" value="PP-binding"/>
    <property type="match status" value="1"/>
</dbReference>
<dbReference type="KEGG" id="smao:CAG99_19750"/>
<dbReference type="SUPFAM" id="SSF47336">
    <property type="entry name" value="ACP-like"/>
    <property type="match status" value="1"/>
</dbReference>
<accession>A0A0U1ZZT4</accession>
<protein>
    <submittedName>
        <fullName evidence="4">HerS</fullName>
    </submittedName>
    <submittedName>
        <fullName evidence="5">Phosphopantetheine-binding protein</fullName>
    </submittedName>
</protein>
<name>A0A0U1ZZT4_9ACTN</name>
<organism evidence="4">
    <name type="scientific">Streptomyces marincola</name>
    <dbReference type="NCBI Taxonomy" id="2878388"/>
    <lineage>
        <taxon>Bacteria</taxon>
        <taxon>Bacillati</taxon>
        <taxon>Actinomycetota</taxon>
        <taxon>Actinomycetes</taxon>
        <taxon>Kitasatosporales</taxon>
        <taxon>Streptomycetaceae</taxon>
        <taxon>Streptomyces</taxon>
    </lineage>
</organism>
<feature type="domain" description="Carrier" evidence="3">
    <location>
        <begin position="1"/>
        <end position="78"/>
    </location>
</feature>
<dbReference type="PROSITE" id="PS00012">
    <property type="entry name" value="PHOSPHOPANTETHEINE"/>
    <property type="match status" value="1"/>
</dbReference>
<dbReference type="Proteomes" id="UP000194218">
    <property type="component" value="Chromosome"/>
</dbReference>
<dbReference type="InterPro" id="IPR006162">
    <property type="entry name" value="Ppantetheine_attach_site"/>
</dbReference>
<reference evidence="5 6" key="2">
    <citation type="submission" date="2017-05" db="EMBL/GenBank/DDBJ databases">
        <title>Complete genome sequence of Streptomyces sp. SCSIO 03032 revealed the diverse biosynthetic pathways for its bioactive secondary metabolites.</title>
        <authorList>
            <person name="Ma L."/>
            <person name="Zhu Y."/>
            <person name="Zhang W."/>
            <person name="Zhang G."/>
            <person name="Tian X."/>
            <person name="Zhang S."/>
            <person name="Zhang C."/>
        </authorList>
    </citation>
    <scope>NUCLEOTIDE SEQUENCE [LARGE SCALE GENOMIC DNA]</scope>
    <source>
        <strain evidence="5 6">SCSIO 03032</strain>
    </source>
</reference>
<sequence length="78" mass="8905">MWDESFEAVLRKHLSLLEPEDELTAELSLRDFGLDSMGMVALLSSLEETYGVRFVDDALHIDNFATPSTLWKTLEAMR</sequence>